<dbReference type="GO" id="GO:0015562">
    <property type="term" value="F:efflux transmembrane transporter activity"/>
    <property type="evidence" value="ECO:0007669"/>
    <property type="project" value="TreeGrafter"/>
</dbReference>
<dbReference type="Proteomes" id="UP000236742">
    <property type="component" value="Unassembled WGS sequence"/>
</dbReference>
<protein>
    <submittedName>
        <fullName evidence="4">Membrane fusion protein, multidrug efflux system</fullName>
    </submittedName>
</protein>
<reference evidence="4 5" key="1">
    <citation type="submission" date="2016-10" db="EMBL/GenBank/DDBJ databases">
        <authorList>
            <person name="de Groot N.N."/>
        </authorList>
    </citation>
    <scope>NUCLEOTIDE SEQUENCE [LARGE SCALE GENOMIC DNA]</scope>
    <source>
        <strain evidence="4 5">DSM 23413</strain>
    </source>
</reference>
<dbReference type="PANTHER" id="PTHR30469">
    <property type="entry name" value="MULTIDRUG RESISTANCE PROTEIN MDTA"/>
    <property type="match status" value="1"/>
</dbReference>
<dbReference type="RefSeq" id="WP_104008282.1">
    <property type="nucleotide sequence ID" value="NZ_FNVD01000009.1"/>
</dbReference>
<sequence>MRVVPIITATVVTLALYLLIFERDTVLAFARGENVQTQTEPAPAPTNPAADMGAAADKAVMRVLARHSTARTVDSAVILRGQTRAIRQVQVRAETTGRVISEPLRKGASVEAGDVLCRLEPGTRPAALTEARARLEEAEAARPAAQARVREAASRLEEATINYNAAKQLIDDGYASQTRLAATRAAVDSARAALETAKAGLESAEAAVQAARAAVAAAEKEIERLTIKAPFAGLLDADTAELGELLQPGALCATVIQLNPIKFVGYVPETEVDRVKVGAQAGALLVNGRRVMGTVTYLSRVADPQTRTFAVEVEVPNEDLSIRDGQTAEVAIAAAGTKAHLLPQSALTLNSDGALGVRLVGPDDIVQFAAIEVIRDTPDGVWITGLPDRADVIVAGQDFVTAGVRVLPQWEEASR</sequence>
<evidence type="ECO:0000259" key="3">
    <source>
        <dbReference type="Pfam" id="PF25954"/>
    </source>
</evidence>
<evidence type="ECO:0000256" key="2">
    <source>
        <dbReference type="SAM" id="Coils"/>
    </source>
</evidence>
<dbReference type="Gene3D" id="2.40.30.170">
    <property type="match status" value="1"/>
</dbReference>
<dbReference type="GO" id="GO:1990281">
    <property type="term" value="C:efflux pump complex"/>
    <property type="evidence" value="ECO:0007669"/>
    <property type="project" value="TreeGrafter"/>
</dbReference>
<keyword evidence="5" id="KW-1185">Reference proteome</keyword>
<dbReference type="InterPro" id="IPR058792">
    <property type="entry name" value="Beta-barrel_RND_2"/>
</dbReference>
<dbReference type="EMBL" id="FNVD01000009">
    <property type="protein sequence ID" value="SEG03249.1"/>
    <property type="molecule type" value="Genomic_DNA"/>
</dbReference>
<name>A0A1H5WUM2_9RHOB</name>
<dbReference type="Gene3D" id="2.40.420.20">
    <property type="match status" value="1"/>
</dbReference>
<gene>
    <name evidence="4" type="ORF">SAMN05421751_10924</name>
</gene>
<evidence type="ECO:0000313" key="5">
    <source>
        <dbReference type="Proteomes" id="UP000236742"/>
    </source>
</evidence>
<accession>A0A1H5WUM2</accession>
<dbReference type="OrthoDB" id="9806939at2"/>
<dbReference type="Pfam" id="PF25954">
    <property type="entry name" value="Beta-barrel_RND_2"/>
    <property type="match status" value="1"/>
</dbReference>
<comment type="similarity">
    <text evidence="1">Belongs to the membrane fusion protein (MFP) (TC 8.A.1) family.</text>
</comment>
<evidence type="ECO:0000256" key="1">
    <source>
        <dbReference type="ARBA" id="ARBA00009477"/>
    </source>
</evidence>
<dbReference type="SUPFAM" id="SSF111369">
    <property type="entry name" value="HlyD-like secretion proteins"/>
    <property type="match status" value="2"/>
</dbReference>
<dbReference type="AlphaFoldDB" id="A0A1H5WUM2"/>
<evidence type="ECO:0000313" key="4">
    <source>
        <dbReference type="EMBL" id="SEG03249.1"/>
    </source>
</evidence>
<organism evidence="4 5">
    <name type="scientific">Jhaorihella thermophila</name>
    <dbReference type="NCBI Taxonomy" id="488547"/>
    <lineage>
        <taxon>Bacteria</taxon>
        <taxon>Pseudomonadati</taxon>
        <taxon>Pseudomonadota</taxon>
        <taxon>Alphaproteobacteria</taxon>
        <taxon>Rhodobacterales</taxon>
        <taxon>Paracoccaceae</taxon>
        <taxon>Jhaorihella</taxon>
    </lineage>
</organism>
<dbReference type="Gene3D" id="1.10.287.470">
    <property type="entry name" value="Helix hairpin bin"/>
    <property type="match status" value="1"/>
</dbReference>
<dbReference type="NCBIfam" id="TIGR01730">
    <property type="entry name" value="RND_mfp"/>
    <property type="match status" value="1"/>
</dbReference>
<proteinExistence type="inferred from homology"/>
<dbReference type="Gene3D" id="2.40.50.100">
    <property type="match status" value="1"/>
</dbReference>
<dbReference type="PANTHER" id="PTHR30469:SF29">
    <property type="entry name" value="BLR2860 PROTEIN"/>
    <property type="match status" value="1"/>
</dbReference>
<feature type="coiled-coil region" evidence="2">
    <location>
        <begin position="128"/>
        <end position="228"/>
    </location>
</feature>
<dbReference type="InterPro" id="IPR006143">
    <property type="entry name" value="RND_pump_MFP"/>
</dbReference>
<feature type="domain" description="CusB-like beta-barrel" evidence="3">
    <location>
        <begin position="267"/>
        <end position="335"/>
    </location>
</feature>
<keyword evidence="2" id="KW-0175">Coiled coil</keyword>